<sequence>MAANCLGFWAPLFPHRSASIIRVYMRGHTTLWHTNHRPAFGWPSRVSKPVAKRISMLVSTNNCGLLDQQKHTAILT</sequence>
<dbReference type="Proteomes" id="UP000298663">
    <property type="component" value="Chromosome X"/>
</dbReference>
<keyword evidence="2" id="KW-1185">Reference proteome</keyword>
<accession>A0A4U8UXC1</accession>
<dbReference type="AlphaFoldDB" id="A0A4U8UXC1"/>
<evidence type="ECO:0000313" key="2">
    <source>
        <dbReference type="Proteomes" id="UP000298663"/>
    </source>
</evidence>
<dbReference type="EMBL" id="AZBU02000001">
    <property type="protein sequence ID" value="TMS38091.1"/>
    <property type="molecule type" value="Genomic_DNA"/>
</dbReference>
<evidence type="ECO:0000313" key="1">
    <source>
        <dbReference type="EMBL" id="TMS38091.1"/>
    </source>
</evidence>
<name>A0A4U8UXC1_STECR</name>
<comment type="caution">
    <text evidence="1">The sequence shown here is derived from an EMBL/GenBank/DDBJ whole genome shotgun (WGS) entry which is preliminary data.</text>
</comment>
<reference evidence="1 2" key="2">
    <citation type="journal article" date="2019" name="G3 (Bethesda)">
        <title>Hybrid Assembly of the Genome of the Entomopathogenic Nematode Steinernema carpocapsae Identifies the X-Chromosome.</title>
        <authorList>
            <person name="Serra L."/>
            <person name="Macchietto M."/>
            <person name="Macias-Munoz A."/>
            <person name="McGill C.J."/>
            <person name="Rodriguez I.M."/>
            <person name="Rodriguez B."/>
            <person name="Murad R."/>
            <person name="Mortazavi A."/>
        </authorList>
    </citation>
    <scope>NUCLEOTIDE SEQUENCE [LARGE SCALE GENOMIC DNA]</scope>
    <source>
        <strain evidence="1 2">ALL</strain>
    </source>
</reference>
<organism evidence="1 2">
    <name type="scientific">Steinernema carpocapsae</name>
    <name type="common">Entomopathogenic nematode</name>
    <dbReference type="NCBI Taxonomy" id="34508"/>
    <lineage>
        <taxon>Eukaryota</taxon>
        <taxon>Metazoa</taxon>
        <taxon>Ecdysozoa</taxon>
        <taxon>Nematoda</taxon>
        <taxon>Chromadorea</taxon>
        <taxon>Rhabditida</taxon>
        <taxon>Tylenchina</taxon>
        <taxon>Panagrolaimomorpha</taxon>
        <taxon>Strongyloidoidea</taxon>
        <taxon>Steinernematidae</taxon>
        <taxon>Steinernema</taxon>
    </lineage>
</organism>
<dbReference type="EMBL" id="CM016762">
    <property type="protein sequence ID" value="TMS38091.1"/>
    <property type="molecule type" value="Genomic_DNA"/>
</dbReference>
<gene>
    <name evidence="1" type="ORF">L596_004894</name>
</gene>
<protein>
    <submittedName>
        <fullName evidence="1">Uncharacterized protein</fullName>
    </submittedName>
</protein>
<reference evidence="1 2" key="1">
    <citation type="journal article" date="2015" name="Genome Biol.">
        <title>Comparative genomics of Steinernema reveals deeply conserved gene regulatory networks.</title>
        <authorList>
            <person name="Dillman A.R."/>
            <person name="Macchietto M."/>
            <person name="Porter C.F."/>
            <person name="Rogers A."/>
            <person name="Williams B."/>
            <person name="Antoshechkin I."/>
            <person name="Lee M.M."/>
            <person name="Goodwin Z."/>
            <person name="Lu X."/>
            <person name="Lewis E.E."/>
            <person name="Goodrich-Blair H."/>
            <person name="Stock S.P."/>
            <person name="Adams B.J."/>
            <person name="Sternberg P.W."/>
            <person name="Mortazavi A."/>
        </authorList>
    </citation>
    <scope>NUCLEOTIDE SEQUENCE [LARGE SCALE GENOMIC DNA]</scope>
    <source>
        <strain evidence="1 2">ALL</strain>
    </source>
</reference>
<proteinExistence type="predicted"/>